<reference evidence="2 3" key="1">
    <citation type="submission" date="2018-06" db="EMBL/GenBank/DDBJ databases">
        <title>Draft genome sequence of Burkholderia reimsis strain BE51 isolated from a French agricultural soil.</title>
        <authorList>
            <person name="Esmaeel Q."/>
        </authorList>
    </citation>
    <scope>NUCLEOTIDE SEQUENCE [LARGE SCALE GENOMIC DNA]</scope>
    <source>
        <strain evidence="2 3">BE51</strain>
    </source>
</reference>
<dbReference type="Proteomes" id="UP000252458">
    <property type="component" value="Unassembled WGS sequence"/>
</dbReference>
<evidence type="ECO:0008006" key="4">
    <source>
        <dbReference type="Google" id="ProtNLM"/>
    </source>
</evidence>
<feature type="region of interest" description="Disordered" evidence="1">
    <location>
        <begin position="146"/>
        <end position="168"/>
    </location>
</feature>
<protein>
    <recommendedName>
        <fullName evidence="4">DUF3304 domain-containing protein</fullName>
    </recommendedName>
</protein>
<keyword evidence="3" id="KW-1185">Reference proteome</keyword>
<dbReference type="EMBL" id="QMFZ01000005">
    <property type="protein sequence ID" value="RBB41007.1"/>
    <property type="molecule type" value="Genomic_DNA"/>
</dbReference>
<gene>
    <name evidence="2" type="ORF">DPV79_08720</name>
</gene>
<dbReference type="InterPro" id="IPR021733">
    <property type="entry name" value="DUF3304"/>
</dbReference>
<accession>A0A365QYU7</accession>
<name>A0A365QYU7_9BURK</name>
<evidence type="ECO:0000313" key="3">
    <source>
        <dbReference type="Proteomes" id="UP000252458"/>
    </source>
</evidence>
<proteinExistence type="predicted"/>
<evidence type="ECO:0000313" key="2">
    <source>
        <dbReference type="EMBL" id="RBB41007.1"/>
    </source>
</evidence>
<evidence type="ECO:0000256" key="1">
    <source>
        <dbReference type="SAM" id="MobiDB-lite"/>
    </source>
</evidence>
<dbReference type="Pfam" id="PF11745">
    <property type="entry name" value="DUF3304"/>
    <property type="match status" value="1"/>
</dbReference>
<sequence>MADVSRVRLNFAHYDFCVFRISWRNPALRLNSTMPHSTTPDMLVPVEDVEAVERHRTQAAYPATRTGTKRTMENARADCGGRRSAMPVRFLAALALGLLVAGCNQEAPQASATAPVARADGTVENPASVSGLNYASYGVGRFSITDSQGRSGGGPNIAPVSKTGEPGGGGSEMCCVYVPEKWRDGMTVSVRWERDLHPYDANDRSGDQWLEAVAKVPPYGPKQYNFVVQFLEDDRIRVRVDDGSSLDKPVSNDPYVVQGVLDAKANAQTHAWHERDEAAKAYDQQLQEKAARVSKQRVEK</sequence>
<dbReference type="AlphaFoldDB" id="A0A365QYU7"/>
<organism evidence="2 3">
    <name type="scientific">Burkholderia reimsis</name>
    <dbReference type="NCBI Taxonomy" id="2234132"/>
    <lineage>
        <taxon>Bacteria</taxon>
        <taxon>Pseudomonadati</taxon>
        <taxon>Pseudomonadota</taxon>
        <taxon>Betaproteobacteria</taxon>
        <taxon>Burkholderiales</taxon>
        <taxon>Burkholderiaceae</taxon>
        <taxon>Burkholderia</taxon>
    </lineage>
</organism>
<comment type="caution">
    <text evidence="2">The sequence shown here is derived from an EMBL/GenBank/DDBJ whole genome shotgun (WGS) entry which is preliminary data.</text>
</comment>